<name>A0A8I1EAZ8_PSEPU</name>
<proteinExistence type="predicted"/>
<reference evidence="2" key="1">
    <citation type="submission" date="2020-12" db="EMBL/GenBank/DDBJ databases">
        <title>Enhanced detection system for hospital associated transmission using whole genome sequencing surveillance.</title>
        <authorList>
            <person name="Harrison L.H."/>
            <person name="Van Tyne D."/>
            <person name="Marsh J.W."/>
            <person name="Griffith M.P."/>
            <person name="Snyder D.J."/>
            <person name="Cooper V.S."/>
            <person name="Mustapha M."/>
        </authorList>
    </citation>
    <scope>NUCLEOTIDE SEQUENCE</scope>
    <source>
        <strain evidence="2">PSB00042</strain>
    </source>
</reference>
<feature type="region of interest" description="Disordered" evidence="1">
    <location>
        <begin position="102"/>
        <end position="121"/>
    </location>
</feature>
<dbReference type="AlphaFoldDB" id="A0A8I1EAZ8"/>
<organism evidence="2 3">
    <name type="scientific">Pseudomonas putida</name>
    <name type="common">Arthrobacter siderocapsulatus</name>
    <dbReference type="NCBI Taxonomy" id="303"/>
    <lineage>
        <taxon>Bacteria</taxon>
        <taxon>Pseudomonadati</taxon>
        <taxon>Pseudomonadota</taxon>
        <taxon>Gammaproteobacteria</taxon>
        <taxon>Pseudomonadales</taxon>
        <taxon>Pseudomonadaceae</taxon>
        <taxon>Pseudomonas</taxon>
    </lineage>
</organism>
<evidence type="ECO:0000313" key="2">
    <source>
        <dbReference type="EMBL" id="MBI6882425.1"/>
    </source>
</evidence>
<evidence type="ECO:0000313" key="3">
    <source>
        <dbReference type="Proteomes" id="UP000637061"/>
    </source>
</evidence>
<evidence type="ECO:0000256" key="1">
    <source>
        <dbReference type="SAM" id="MobiDB-lite"/>
    </source>
</evidence>
<dbReference type="EMBL" id="JAEHTE010000001">
    <property type="protein sequence ID" value="MBI6882425.1"/>
    <property type="molecule type" value="Genomic_DNA"/>
</dbReference>
<dbReference type="RefSeq" id="WP_198746043.1">
    <property type="nucleotide sequence ID" value="NZ_JAEHTE010000001.1"/>
</dbReference>
<protein>
    <submittedName>
        <fullName evidence="2">Uncharacterized protein</fullName>
    </submittedName>
</protein>
<sequence length="415" mass="46177">MSKIEKKTAADRLADALKEAVANNDEGLIDAVTQDYERMVAWLASSKQYKALSECLSTVGNANSITTLIGLKTKISRQVLTKALCLCDFYIGQLPSKEVSRSKNSHDRYYSNSPRPVPPNADQSMAIAKAITISRRDNLSDMVGSIKYFSKLGHQQAVSIILDHYLKTEMYKKDVESLVFAALCELTTASSLHPSIVKILTANESTWSGQCRQIAKEWMESKTPWNISRFSIGLLEAFHAAGFQTQAIILGEAYDALYAGENSLPEPCVGLRLRNLGVATDNFVQRSRSDARAYTSRTPQITWLEDLITNDRYSPEDVCKELAPLELRYSKSESCFLAVQRVLEFFSGPGKNHHANRKEIYEKSAALCAATIVKIGQEHDRAALRKIIETFKLPNEVTTKVKALKGLVLENDLGI</sequence>
<comment type="caution">
    <text evidence="2">The sequence shown here is derived from an EMBL/GenBank/DDBJ whole genome shotgun (WGS) entry which is preliminary data.</text>
</comment>
<accession>A0A8I1EAZ8</accession>
<dbReference type="Proteomes" id="UP000637061">
    <property type="component" value="Unassembled WGS sequence"/>
</dbReference>
<gene>
    <name evidence="2" type="ORF">JEU22_00660</name>
</gene>